<protein>
    <recommendedName>
        <fullName evidence="3">Lipoprotein</fullName>
    </recommendedName>
</protein>
<sequence length="140" mass="15259">MKNRLYITVISSLILSGCGDSSKLTKPEFSGKSDVVQIAEQGWDKLLTACPGIAEYSSDLFYEGLSDWTYLDTPMSRVEVTFKVADHPSKIPSALRAWGHTCSYAISTDGSSLRIQKDLCVSICKGSNYSGNGSDYVITL</sequence>
<gene>
    <name evidence="1" type="ORF">GCM10007938_26490</name>
</gene>
<accession>A0ABQ6F2C3</accession>
<evidence type="ECO:0008006" key="3">
    <source>
        <dbReference type="Google" id="ProtNLM"/>
    </source>
</evidence>
<dbReference type="PROSITE" id="PS51257">
    <property type="entry name" value="PROKAR_LIPOPROTEIN"/>
    <property type="match status" value="1"/>
</dbReference>
<evidence type="ECO:0000313" key="1">
    <source>
        <dbReference type="EMBL" id="GLT18867.1"/>
    </source>
</evidence>
<comment type="caution">
    <text evidence="1">The sequence shown here is derived from an EMBL/GenBank/DDBJ whole genome shotgun (WGS) entry which is preliminary data.</text>
</comment>
<keyword evidence="2" id="KW-1185">Reference proteome</keyword>
<evidence type="ECO:0000313" key="2">
    <source>
        <dbReference type="Proteomes" id="UP001157138"/>
    </source>
</evidence>
<dbReference type="EMBL" id="BSPW01000059">
    <property type="protein sequence ID" value="GLT18867.1"/>
    <property type="molecule type" value="Genomic_DNA"/>
</dbReference>
<organism evidence="1 2">
    <name type="scientific">Vibrio zhanjiangensis</name>
    <dbReference type="NCBI Taxonomy" id="1046128"/>
    <lineage>
        <taxon>Bacteria</taxon>
        <taxon>Pseudomonadati</taxon>
        <taxon>Pseudomonadota</taxon>
        <taxon>Gammaproteobacteria</taxon>
        <taxon>Vibrionales</taxon>
        <taxon>Vibrionaceae</taxon>
        <taxon>Vibrio</taxon>
    </lineage>
</organism>
<name>A0ABQ6F2C3_9VIBR</name>
<reference evidence="2" key="1">
    <citation type="journal article" date="2019" name="Int. J. Syst. Evol. Microbiol.">
        <title>The Global Catalogue of Microorganisms (GCM) 10K type strain sequencing project: providing services to taxonomists for standard genome sequencing and annotation.</title>
        <authorList>
            <consortium name="The Broad Institute Genomics Platform"/>
            <consortium name="The Broad Institute Genome Sequencing Center for Infectious Disease"/>
            <person name="Wu L."/>
            <person name="Ma J."/>
        </authorList>
    </citation>
    <scope>NUCLEOTIDE SEQUENCE [LARGE SCALE GENOMIC DNA]</scope>
    <source>
        <strain evidence="2">NBRC 108723</strain>
    </source>
</reference>
<proteinExistence type="predicted"/>
<dbReference type="RefSeq" id="WP_284192739.1">
    <property type="nucleotide sequence ID" value="NZ_BSPW01000059.1"/>
</dbReference>
<dbReference type="Proteomes" id="UP001157138">
    <property type="component" value="Unassembled WGS sequence"/>
</dbReference>